<protein>
    <submittedName>
        <fullName evidence="2">DsbA family protein</fullName>
    </submittedName>
</protein>
<organism evidence="2 3">
    <name type="scientific">Paracoccus albicereus</name>
    <dbReference type="NCBI Taxonomy" id="2922394"/>
    <lineage>
        <taxon>Bacteria</taxon>
        <taxon>Pseudomonadati</taxon>
        <taxon>Pseudomonadota</taxon>
        <taxon>Alphaproteobacteria</taxon>
        <taxon>Rhodobacterales</taxon>
        <taxon>Paracoccaceae</taxon>
        <taxon>Paracoccus</taxon>
    </lineage>
</organism>
<dbReference type="Gene3D" id="3.40.30.10">
    <property type="entry name" value="Glutaredoxin"/>
    <property type="match status" value="1"/>
</dbReference>
<name>A0ABT1MW81_9RHOB</name>
<feature type="domain" description="DSBA-like thioredoxin" evidence="1">
    <location>
        <begin position="100"/>
        <end position="236"/>
    </location>
</feature>
<dbReference type="RefSeq" id="WP_255330767.1">
    <property type="nucleotide sequence ID" value="NZ_JAKZEU010000005.1"/>
</dbReference>
<reference evidence="2 3" key="1">
    <citation type="submission" date="2022-03" db="EMBL/GenBank/DDBJ databases">
        <authorList>
            <person name="He Y."/>
        </authorList>
    </citation>
    <scope>NUCLEOTIDE SEQUENCE [LARGE SCALE GENOMIC DNA]</scope>
    <source>
        <strain evidence="2 3">TK19116</strain>
    </source>
</reference>
<sequence length="248" mass="27100">MATRRELMIIGGATALWLGGIRALPHLRDRLAGFTFVDLVQPEGFRALSSGRGTPATGGYFDITTGLDPADPFPPGLLESIESEPATFLFNDLSAKATPVAYFFDYYCPYCRIVSDHLDNLVSTSEISLTHHHWPIFGEASVLAARAVLAAGIWGDAEPLHNRLKEARVRVTLPYLETLADSLELPWPDIARSMHTPAVTAVLDRTRALARLFGIVGTPALVVGRTLVEGQIAEARLKALVRLEKRET</sequence>
<evidence type="ECO:0000259" key="1">
    <source>
        <dbReference type="Pfam" id="PF01323"/>
    </source>
</evidence>
<proteinExistence type="predicted"/>
<dbReference type="InterPro" id="IPR001853">
    <property type="entry name" value="DSBA-like_thioredoxin_dom"/>
</dbReference>
<dbReference type="InterPro" id="IPR036249">
    <property type="entry name" value="Thioredoxin-like_sf"/>
</dbReference>
<evidence type="ECO:0000313" key="3">
    <source>
        <dbReference type="Proteomes" id="UP001203945"/>
    </source>
</evidence>
<accession>A0ABT1MW81</accession>
<dbReference type="Pfam" id="PF01323">
    <property type="entry name" value="DSBA"/>
    <property type="match status" value="1"/>
</dbReference>
<dbReference type="EMBL" id="JAKZEU010000005">
    <property type="protein sequence ID" value="MCQ0971766.1"/>
    <property type="molecule type" value="Genomic_DNA"/>
</dbReference>
<comment type="caution">
    <text evidence="2">The sequence shown here is derived from an EMBL/GenBank/DDBJ whole genome shotgun (WGS) entry which is preliminary data.</text>
</comment>
<dbReference type="SUPFAM" id="SSF52833">
    <property type="entry name" value="Thioredoxin-like"/>
    <property type="match status" value="1"/>
</dbReference>
<evidence type="ECO:0000313" key="2">
    <source>
        <dbReference type="EMBL" id="MCQ0971766.1"/>
    </source>
</evidence>
<dbReference type="Proteomes" id="UP001203945">
    <property type="component" value="Unassembled WGS sequence"/>
</dbReference>
<gene>
    <name evidence="2" type="ORF">MLD63_15190</name>
</gene>
<keyword evidence="3" id="KW-1185">Reference proteome</keyword>